<sequence>MSEDRTDGHEASFDRNFDLDNTSDSDSKVIKTVKIDNDEFSFVHANPQSAQATPKGITTTVSVNNPNPFSSPSKSSLKKTTSNSPKKNVVFTTSVPQVIHYPQNADSSINMEEDPEKEEEDRQFSNQIEQTLNHHWNQVRQASVSSEDTPPPVPPPHSIDLNSLNYEATEDTDMDQNTLKEFKLHSKNLNNLSLNEKLDIFLNNQNALGQDDRDQNTTKELDQHLQDLHEDSKNRLESNIHHLSLDLQNKLGNKVENPLNSLTKSSEVPLRSAGSSQSSLQSLLEDNRMLPSKYNDKNEGFQGIQLNDGIHGFSNDLVEQLIPQSRSAQLLNSDESQLLSFNTNPNRLSKQSLLSENDEFHDSFDNEYKDTEQSIMDLLSSAAMNQHTSTEKNPIVKEEPIEFQDLRSSEPNERQIKQSPSMADVELKGELDEISPKEVSQDIKKPVLRATGSDDEIEQYNDSFEEEKVSNFRIGDHIENGWKYEDSLDADREDNDEFTNNDVTILSHLNRDEDEIDPESDDIEPASDMLNSSQDIEPLEVNLSPDTSQSIEDSPDRVSLAPPRSVDIGIDATVPPTPPQDFESKHNDSEILANSTNIPPEELTLPPIEPGNYSSFEEITKTLNNSKGTEEDSFEQSLSAEFDEDKPTTKTTSYLSIWHLQNRIKPKRPIPTKSVEASDITIYDPNTNSYRVPSALLNKRIKDVNVVSRKVVDPNEVEYDEDFLPELSQDSGFEKHFNSLINVSANDSKVFSQGSAAANRLSNTPLSDRNILTNIEAAKSEESLLFGPKAEANQTRLSKPPAVPEKPITQINQKRSRFRVPSIDIKRSITLAEQNKTRDKYDDIFKDSVALDRSLTTPTIKGHGMKTLPSMDKDDVKKILNTKRMISHEEYSQVKLVGRKSSIVHDNSEKYDSLQQQASIHNAADNSMDSSPLDNDVMPHLASELMKVPQALLSKEQVFNDSDLASSKLPNSNFSSRISSAVNKDINVGQSFPEPDADILSSPSNIFKTPPKDDAEHSNDGLNTQMKDKENRPPNMIQKGKPGSPIKIKTSPIKVVKRNSGISISLAPPRLSNSSTLEPEVQVNKVSGSSEQFSGSEISNIKLRKEQSPYHEKQLSVVSVPSMYTTNTNVTQPSRTSSNTLLNQNNGKTKDSWKQHSVQSSVIRENDELLPVERGRLFFRVVGLKNINLPDIQGHDAEFSVTLDNGVHCIKTPNYKVDDRRVLIGKEFELTVGDSLEFILTMKMNYEKPKGKLVEVQERRLVKSKSRLSRMFGSKEVITTTKFVAQDPVDSWKTKFAQDGSFGRCYIDFDQYESKISYNTNSFDIPCFNEWEIIQSSSGPIKAKPYVIGNLEVKMLFIPRSEMHEALPTSIRSASEVISQLLNENQLRYEGYLTQDGGDCESLKRRFFKLEGTSLIAHSEFNHKTRAKINLAKIIDVIFVDRNRPETAQKARNFSDILLVPDSFKIKFANGEIIDFGAANNHEKYQWISYFETIAQHNRFRRLPWVKAMLEQAKTKTNNPWFTLEGQ</sequence>
<dbReference type="STRING" id="590646.G3BDE1"/>
<proteinExistence type="predicted"/>
<keyword evidence="6" id="KW-1185">Reference proteome</keyword>
<evidence type="ECO:0000259" key="4">
    <source>
        <dbReference type="PROSITE" id="PS50003"/>
    </source>
</evidence>
<feature type="domain" description="PH" evidence="4">
    <location>
        <begin position="1386"/>
        <end position="1496"/>
    </location>
</feature>
<dbReference type="OrthoDB" id="2123378at2759"/>
<dbReference type="InterPro" id="IPR001849">
    <property type="entry name" value="PH_domain"/>
</dbReference>
<feature type="compositionally biased region" description="Polar residues" evidence="3">
    <location>
        <begin position="46"/>
        <end position="59"/>
    </location>
</feature>
<feature type="region of interest" description="Disordered" evidence="3">
    <location>
        <begin position="256"/>
        <end position="281"/>
    </location>
</feature>
<feature type="compositionally biased region" description="Basic and acidic residues" evidence="3">
    <location>
        <begin position="394"/>
        <end position="416"/>
    </location>
</feature>
<dbReference type="SUPFAM" id="SSF50729">
    <property type="entry name" value="PH domain-like"/>
    <property type="match status" value="1"/>
</dbReference>
<protein>
    <submittedName>
        <fullName evidence="5">DUF1709-domain-containing protein</fullName>
    </submittedName>
</protein>
<dbReference type="GO" id="GO:0007120">
    <property type="term" value="P:axial cellular bud site selection"/>
    <property type="evidence" value="ECO:0007669"/>
    <property type="project" value="TreeGrafter"/>
</dbReference>
<dbReference type="Proteomes" id="UP000000707">
    <property type="component" value="Unassembled WGS sequence"/>
</dbReference>
<dbReference type="GO" id="GO:0005525">
    <property type="term" value="F:GTP binding"/>
    <property type="evidence" value="ECO:0007669"/>
    <property type="project" value="TreeGrafter"/>
</dbReference>
<dbReference type="EMBL" id="GL996528">
    <property type="protein sequence ID" value="EGV60936.1"/>
    <property type="molecule type" value="Genomic_DNA"/>
</dbReference>
<evidence type="ECO:0000256" key="3">
    <source>
        <dbReference type="SAM" id="MobiDB-lite"/>
    </source>
</evidence>
<feature type="compositionally biased region" description="Polar residues" evidence="3">
    <location>
        <begin position="1128"/>
        <end position="1147"/>
    </location>
</feature>
<reference evidence="5 6" key="1">
    <citation type="journal article" date="2011" name="Proc. Natl. Acad. Sci. U.S.A.">
        <title>Comparative genomics of xylose-fermenting fungi for enhanced biofuel production.</title>
        <authorList>
            <person name="Wohlbach D.J."/>
            <person name="Kuo A."/>
            <person name="Sato T.K."/>
            <person name="Potts K.M."/>
            <person name="Salamov A.A."/>
            <person name="LaButti K.M."/>
            <person name="Sun H."/>
            <person name="Clum A."/>
            <person name="Pangilinan J.L."/>
            <person name="Lindquist E.A."/>
            <person name="Lucas S."/>
            <person name="Lapidus A."/>
            <person name="Jin M."/>
            <person name="Gunawan C."/>
            <person name="Balan V."/>
            <person name="Dale B.E."/>
            <person name="Jeffries T.W."/>
            <person name="Zinkel R."/>
            <person name="Barry K.W."/>
            <person name="Grigoriev I.V."/>
            <person name="Gasch A.P."/>
        </authorList>
    </citation>
    <scope>NUCLEOTIDE SEQUENCE [LARGE SCALE GENOMIC DNA]</scope>
    <source>
        <strain evidence="6">ATCC 10573 / BCRC 21748 / CBS 615 / JCM 9827 / NBRC 10315 / NRRL Y-1498 / VKM Y-70</strain>
    </source>
</reference>
<organism evidence="6">
    <name type="scientific">Candida tenuis (strain ATCC 10573 / BCRC 21748 / CBS 615 / JCM 9827 / NBRC 10315 / NRRL Y-1498 / VKM Y-70)</name>
    <name type="common">Yeast</name>
    <name type="synonym">Yamadazyma tenuis</name>
    <dbReference type="NCBI Taxonomy" id="590646"/>
    <lineage>
        <taxon>Eukaryota</taxon>
        <taxon>Fungi</taxon>
        <taxon>Dikarya</taxon>
        <taxon>Ascomycota</taxon>
        <taxon>Saccharomycotina</taxon>
        <taxon>Pichiomycetes</taxon>
        <taxon>Debaryomycetaceae</taxon>
        <taxon>Yamadazyma</taxon>
    </lineage>
</organism>
<feature type="compositionally biased region" description="Acidic residues" evidence="3">
    <location>
        <begin position="111"/>
        <end position="121"/>
    </location>
</feature>
<keyword evidence="2" id="KW-0131">Cell cycle</keyword>
<dbReference type="eggNOG" id="ENOG502REBM">
    <property type="taxonomic scope" value="Eukaryota"/>
</dbReference>
<keyword evidence="1" id="KW-0132">Cell division</keyword>
<feature type="region of interest" description="Disordered" evidence="3">
    <location>
        <begin position="43"/>
        <end position="87"/>
    </location>
</feature>
<feature type="compositionally biased region" description="Low complexity" evidence="3">
    <location>
        <begin position="60"/>
        <end position="87"/>
    </location>
</feature>
<dbReference type="HOGENOM" id="CLU_240532_0_0_1"/>
<dbReference type="InterPro" id="IPR052007">
    <property type="entry name" value="Bud4"/>
</dbReference>
<name>G3BDE1_CANTC</name>
<gene>
    <name evidence="5" type="ORF">CANTEDRAFT_128738</name>
</gene>
<dbReference type="PROSITE" id="PS50003">
    <property type="entry name" value="PH_DOMAIN"/>
    <property type="match status" value="1"/>
</dbReference>
<feature type="region of interest" description="Disordered" evidence="3">
    <location>
        <begin position="992"/>
        <end position="1048"/>
    </location>
</feature>
<evidence type="ECO:0000256" key="2">
    <source>
        <dbReference type="ARBA" id="ARBA00023306"/>
    </source>
</evidence>
<feature type="region of interest" description="Disordered" evidence="3">
    <location>
        <begin position="102"/>
        <end position="124"/>
    </location>
</feature>
<feature type="region of interest" description="Disordered" evidence="3">
    <location>
        <begin position="1"/>
        <end position="25"/>
    </location>
</feature>
<feature type="compositionally biased region" description="Basic and acidic residues" evidence="3">
    <location>
        <begin position="1"/>
        <end position="18"/>
    </location>
</feature>
<feature type="region of interest" description="Disordered" evidence="3">
    <location>
        <begin position="508"/>
        <end position="529"/>
    </location>
</feature>
<evidence type="ECO:0000313" key="5">
    <source>
        <dbReference type="EMBL" id="EGV60936.1"/>
    </source>
</evidence>
<dbReference type="Gene3D" id="2.30.29.30">
    <property type="entry name" value="Pleckstrin-homology domain (PH domain)/Phosphotyrosine-binding domain (PTB)"/>
    <property type="match status" value="1"/>
</dbReference>
<dbReference type="PANTHER" id="PTHR36100">
    <property type="entry name" value="BUD SITE SELECTION PROTEIN 4"/>
    <property type="match status" value="1"/>
</dbReference>
<evidence type="ECO:0000313" key="6">
    <source>
        <dbReference type="Proteomes" id="UP000000707"/>
    </source>
</evidence>
<dbReference type="CDD" id="cd13278">
    <property type="entry name" value="PH_Bud4"/>
    <property type="match status" value="1"/>
</dbReference>
<feature type="compositionally biased region" description="Basic and acidic residues" evidence="3">
    <location>
        <begin position="1010"/>
        <end position="1019"/>
    </location>
</feature>
<dbReference type="GO" id="GO:0000142">
    <property type="term" value="C:cellular bud neck contractile ring"/>
    <property type="evidence" value="ECO:0007669"/>
    <property type="project" value="TreeGrafter"/>
</dbReference>
<feature type="compositionally biased region" description="Acidic residues" evidence="3">
    <location>
        <begin position="512"/>
        <end position="525"/>
    </location>
</feature>
<evidence type="ECO:0000256" key="1">
    <source>
        <dbReference type="ARBA" id="ARBA00022618"/>
    </source>
</evidence>
<dbReference type="SMART" id="SM00233">
    <property type="entry name" value="PH"/>
    <property type="match status" value="1"/>
</dbReference>
<accession>G3BDE1</accession>
<feature type="region of interest" description="Disordered" evidence="3">
    <location>
        <begin position="1128"/>
        <end position="1155"/>
    </location>
</feature>
<dbReference type="InterPro" id="IPR011993">
    <property type="entry name" value="PH-like_dom_sf"/>
</dbReference>
<dbReference type="GO" id="GO:0097271">
    <property type="term" value="P:protein localization to bud neck"/>
    <property type="evidence" value="ECO:0007669"/>
    <property type="project" value="TreeGrafter"/>
</dbReference>
<dbReference type="PANTHER" id="PTHR36100:SF1">
    <property type="entry name" value="BUD SITE SELECTION PROTEIN 4"/>
    <property type="match status" value="1"/>
</dbReference>
<feature type="region of interest" description="Disordered" evidence="3">
    <location>
        <begin position="388"/>
        <end position="424"/>
    </location>
</feature>